<organism evidence="2 3">
    <name type="scientific">Rothia aeria F0184</name>
    <dbReference type="NCBI Taxonomy" id="888019"/>
    <lineage>
        <taxon>Bacteria</taxon>
        <taxon>Bacillati</taxon>
        <taxon>Actinomycetota</taxon>
        <taxon>Actinomycetes</taxon>
        <taxon>Micrococcales</taxon>
        <taxon>Micrococcaceae</taxon>
        <taxon>Rothia</taxon>
    </lineage>
</organism>
<dbReference type="AlphaFoldDB" id="U7V3S6"/>
<proteinExistence type="predicted"/>
<evidence type="ECO:0000313" key="3">
    <source>
        <dbReference type="Proteomes" id="UP000017174"/>
    </source>
</evidence>
<dbReference type="HOGENOM" id="CLU_1979919_0_0_11"/>
<dbReference type="EMBL" id="AXZG01000047">
    <property type="protein sequence ID" value="ERT65814.1"/>
    <property type="molecule type" value="Genomic_DNA"/>
</dbReference>
<name>U7V3S6_9MICC</name>
<gene>
    <name evidence="2" type="ORF">HMPREF0742_01614</name>
</gene>
<protein>
    <submittedName>
        <fullName evidence="2">Uncharacterized protein</fullName>
    </submittedName>
</protein>
<keyword evidence="1" id="KW-1133">Transmembrane helix</keyword>
<keyword evidence="1" id="KW-0812">Transmembrane</keyword>
<dbReference type="Proteomes" id="UP000017174">
    <property type="component" value="Unassembled WGS sequence"/>
</dbReference>
<feature type="transmembrane region" description="Helical" evidence="1">
    <location>
        <begin position="7"/>
        <end position="29"/>
    </location>
</feature>
<evidence type="ECO:0000313" key="2">
    <source>
        <dbReference type="EMBL" id="ERT65814.1"/>
    </source>
</evidence>
<sequence>MNLSLVFQVLFTVVFVLSVVLALYCVFTIHKNPHVSQTEKLMWLLLTLALPILVLLRGFLRCAWKRSTRRGRLLIEGTALLIPPLIRIKDVSTAFTFCVGGCAQRLLTEAGHTFSADSNKMTLART</sequence>
<evidence type="ECO:0000256" key="1">
    <source>
        <dbReference type="SAM" id="Phobius"/>
    </source>
</evidence>
<feature type="transmembrane region" description="Helical" evidence="1">
    <location>
        <begin position="41"/>
        <end position="60"/>
    </location>
</feature>
<accession>U7V3S6</accession>
<comment type="caution">
    <text evidence="2">The sequence shown here is derived from an EMBL/GenBank/DDBJ whole genome shotgun (WGS) entry which is preliminary data.</text>
</comment>
<reference evidence="2 3" key="1">
    <citation type="submission" date="2013-08" db="EMBL/GenBank/DDBJ databases">
        <authorList>
            <person name="Weinstock G."/>
            <person name="Sodergren E."/>
            <person name="Wylie T."/>
            <person name="Fulton L."/>
            <person name="Fulton R."/>
            <person name="Fronick C."/>
            <person name="O'Laughlin M."/>
            <person name="Godfrey J."/>
            <person name="Miner T."/>
            <person name="Herter B."/>
            <person name="Appelbaum E."/>
            <person name="Cordes M."/>
            <person name="Lek S."/>
            <person name="Wollam A."/>
            <person name="Pepin K.H."/>
            <person name="Palsikar V.B."/>
            <person name="Mitreva M."/>
            <person name="Wilson R.K."/>
        </authorList>
    </citation>
    <scope>NUCLEOTIDE SEQUENCE [LARGE SCALE GENOMIC DNA]</scope>
    <source>
        <strain evidence="2 3">F0184</strain>
    </source>
</reference>
<keyword evidence="1" id="KW-0472">Membrane</keyword>